<dbReference type="FunFam" id="2.60.40.1930:FF:000008">
    <property type="entry name" value="Complement C3"/>
    <property type="match status" value="1"/>
</dbReference>
<dbReference type="InterPro" id="IPR050473">
    <property type="entry name" value="A2M/Complement_sys"/>
</dbReference>
<comment type="subcellular location">
    <subcellularLocation>
        <location evidence="1">Secreted</location>
    </subcellularLocation>
</comment>
<dbReference type="OrthoDB" id="9041528at2759"/>
<dbReference type="Gene3D" id="1.20.91.20">
    <property type="entry name" value="Anaphylotoxins (complement system)"/>
    <property type="match status" value="1"/>
</dbReference>
<evidence type="ECO:0000313" key="7">
    <source>
        <dbReference type="Proteomes" id="UP001142489"/>
    </source>
</evidence>
<dbReference type="InterPro" id="IPR000020">
    <property type="entry name" value="Anaphylatoxin/fibulin"/>
</dbReference>
<dbReference type="PANTHER" id="PTHR11412">
    <property type="entry name" value="MACROGLOBULIN / COMPLEMENT"/>
    <property type="match status" value="1"/>
</dbReference>
<dbReference type="Gene3D" id="2.60.40.1940">
    <property type="match status" value="1"/>
</dbReference>
<dbReference type="EMBL" id="JAPFRF010000011">
    <property type="protein sequence ID" value="KAJ7317117.1"/>
    <property type="molecule type" value="Genomic_DNA"/>
</dbReference>
<feature type="chain" id="PRO_5040271979" description="Anaphylatoxin-like domain-containing protein" evidence="4">
    <location>
        <begin position="23"/>
        <end position="742"/>
    </location>
</feature>
<dbReference type="InterPro" id="IPR041555">
    <property type="entry name" value="MG3"/>
</dbReference>
<evidence type="ECO:0000256" key="4">
    <source>
        <dbReference type="SAM" id="SignalP"/>
    </source>
</evidence>
<name>A0A9Q1AWS4_9SAUR</name>
<dbReference type="InterPro" id="IPR040839">
    <property type="entry name" value="MG4"/>
</dbReference>
<dbReference type="GO" id="GO:0004866">
    <property type="term" value="F:endopeptidase inhibitor activity"/>
    <property type="evidence" value="ECO:0007669"/>
    <property type="project" value="InterPro"/>
</dbReference>
<evidence type="ECO:0000256" key="2">
    <source>
        <dbReference type="ARBA" id="ARBA00022525"/>
    </source>
</evidence>
<protein>
    <recommendedName>
        <fullName evidence="5">Anaphylatoxin-like domain-containing protein</fullName>
    </recommendedName>
</protein>
<proteinExistence type="predicted"/>
<comment type="caution">
    <text evidence="6">The sequence shown here is derived from an EMBL/GenBank/DDBJ whole genome shotgun (WGS) entry which is preliminary data.</text>
</comment>
<feature type="signal peptide" evidence="4">
    <location>
        <begin position="1"/>
        <end position="22"/>
    </location>
</feature>
<evidence type="ECO:0000313" key="6">
    <source>
        <dbReference type="EMBL" id="KAJ7317117.1"/>
    </source>
</evidence>
<dbReference type="Pfam" id="PF01821">
    <property type="entry name" value="ANATO"/>
    <property type="match status" value="1"/>
</dbReference>
<dbReference type="InterPro" id="IPR002890">
    <property type="entry name" value="MG2"/>
</dbReference>
<sequence>MEGMALYLVAALLVLCPSPSHSQLYSLITPSVLWVESEEQVVVEAHGLNVATVVTVTVHDFPQKRNNLYQKKTSLTPSNGMMATPSITIPTKHLKKDPRKNTYVVVQAKCAQFTLEKVVLVSFQSGYIFIQTDKTIYTPGSKVHYRLFSMGQSMKRLDKSVIVQIVTPEDIIVSQNTIKPRSTHSQTYNIPELVSLGTWKVVAKYVDSPWENFTTPFEVKEYVLPSFEVALEPSEKFYYVDSNRDFRVSITAKFLYGKKLEGTAFVLFGVKMDNDKKSIPNSLRRIPIVDGEGEAVLTRAMLQSVFRNPNELIGHSLYISVTVMTDSGNDMVVAERSGISIVTSPYQIHFTRTPKYFKPAMPYELTVFVTNPDGSPAARVPVVSESFQVHARTQNDGTAKLILNTPGNAQELRITVKTNHGDLPKERQATKSMVATAYQTQGRSGNYLHLAVPATELKAGDNLPINFNLRSNNQQVLNGVTYLTYIILTKGRIQRVGRQPRQAAQNLVTMFLDITPELIPSFRIVAYYQVGNSEIVADSVWVDVKDTCMGTLIVKGASDVDNQIQQPGASMKIKVEGDANARVGLVAVDKGVYVLNNKYKLTQSKIWDTVEKSDIGCTAGSGMNNLGVFEDAGLALMTSNNLSTKQRSDTKCPQVARWRRRRSVQLIESKASKVAQYQDHRLRKCCEDGMHENPMGHTCERRAEYIDDQNECRTAFLECCRYIKGIQDANQRETELILARSK</sequence>
<evidence type="ECO:0000259" key="5">
    <source>
        <dbReference type="PROSITE" id="PS01178"/>
    </source>
</evidence>
<dbReference type="PROSITE" id="PS01178">
    <property type="entry name" value="ANAPHYLATOXIN_2"/>
    <property type="match status" value="1"/>
</dbReference>
<dbReference type="SMART" id="SM01359">
    <property type="entry name" value="A2M_N_2"/>
    <property type="match status" value="1"/>
</dbReference>
<dbReference type="InterPro" id="IPR013783">
    <property type="entry name" value="Ig-like_fold"/>
</dbReference>
<feature type="domain" description="Anaphylatoxin-like" evidence="5">
    <location>
        <begin position="685"/>
        <end position="720"/>
    </location>
</feature>
<dbReference type="InterPro" id="IPR001840">
    <property type="entry name" value="Anaphylatoxn_comp_syst_dom"/>
</dbReference>
<dbReference type="CDD" id="cd00017">
    <property type="entry name" value="ANATO"/>
    <property type="match status" value="1"/>
</dbReference>
<dbReference type="Proteomes" id="UP001142489">
    <property type="component" value="Unassembled WGS sequence"/>
</dbReference>
<gene>
    <name evidence="6" type="ORF">JRQ81_003279</name>
</gene>
<dbReference type="GO" id="GO:0006954">
    <property type="term" value="P:inflammatory response"/>
    <property type="evidence" value="ECO:0007669"/>
    <property type="project" value="InterPro"/>
</dbReference>
<dbReference type="GO" id="GO:0006956">
    <property type="term" value="P:complement activation"/>
    <property type="evidence" value="ECO:0007669"/>
    <property type="project" value="InterPro"/>
</dbReference>
<dbReference type="PANTHER" id="PTHR11412:SF81">
    <property type="entry name" value="COMPLEMENT C3"/>
    <property type="match status" value="1"/>
</dbReference>
<organism evidence="6 7">
    <name type="scientific">Phrynocephalus forsythii</name>
    <dbReference type="NCBI Taxonomy" id="171643"/>
    <lineage>
        <taxon>Eukaryota</taxon>
        <taxon>Metazoa</taxon>
        <taxon>Chordata</taxon>
        <taxon>Craniata</taxon>
        <taxon>Vertebrata</taxon>
        <taxon>Euteleostomi</taxon>
        <taxon>Lepidosauria</taxon>
        <taxon>Squamata</taxon>
        <taxon>Bifurcata</taxon>
        <taxon>Unidentata</taxon>
        <taxon>Episquamata</taxon>
        <taxon>Toxicofera</taxon>
        <taxon>Iguania</taxon>
        <taxon>Acrodonta</taxon>
        <taxon>Agamidae</taxon>
        <taxon>Agaminae</taxon>
        <taxon>Phrynocephalus</taxon>
    </lineage>
</organism>
<dbReference type="Pfam" id="PF17789">
    <property type="entry name" value="MG4"/>
    <property type="match status" value="1"/>
</dbReference>
<evidence type="ECO:0000256" key="3">
    <source>
        <dbReference type="ARBA" id="ARBA00023157"/>
    </source>
</evidence>
<dbReference type="Pfam" id="PF17790">
    <property type="entry name" value="MG1"/>
    <property type="match status" value="1"/>
</dbReference>
<dbReference type="PRINTS" id="PR00004">
    <property type="entry name" value="ANAPHYLATOXN"/>
</dbReference>
<reference evidence="6" key="1">
    <citation type="journal article" date="2023" name="DNA Res.">
        <title>Chromosome-level genome assembly of Phrynocephalus forsythii using third-generation DNA sequencing and Hi-C analysis.</title>
        <authorList>
            <person name="Qi Y."/>
            <person name="Zhao W."/>
            <person name="Zhao Y."/>
            <person name="Niu C."/>
            <person name="Cao S."/>
            <person name="Zhang Y."/>
        </authorList>
    </citation>
    <scope>NUCLEOTIDE SEQUENCE</scope>
    <source>
        <tissue evidence="6">Muscle</tissue>
    </source>
</reference>
<dbReference type="InterPro" id="IPR018081">
    <property type="entry name" value="Anaphylatoxin_comp_syst"/>
</dbReference>
<dbReference type="FunFam" id="1.20.91.20:FF:000001">
    <property type="entry name" value="Complement C3"/>
    <property type="match status" value="1"/>
</dbReference>
<dbReference type="Pfam" id="PF17791">
    <property type="entry name" value="MG3"/>
    <property type="match status" value="1"/>
</dbReference>
<keyword evidence="3" id="KW-1015">Disulfide bond</keyword>
<accession>A0A9Q1AWS4</accession>
<evidence type="ECO:0000256" key="1">
    <source>
        <dbReference type="ARBA" id="ARBA00004613"/>
    </source>
</evidence>
<dbReference type="AlphaFoldDB" id="A0A9Q1AWS4"/>
<dbReference type="PROSITE" id="PS01177">
    <property type="entry name" value="ANAPHYLATOXIN_1"/>
    <property type="match status" value="1"/>
</dbReference>
<dbReference type="Gene3D" id="6.20.50.160">
    <property type="match status" value="1"/>
</dbReference>
<dbReference type="InterPro" id="IPR041425">
    <property type="entry name" value="C3/4/5_MG1"/>
</dbReference>
<dbReference type="GO" id="GO:0005576">
    <property type="term" value="C:extracellular region"/>
    <property type="evidence" value="ECO:0007669"/>
    <property type="project" value="UniProtKB-SubCell"/>
</dbReference>
<dbReference type="InterPro" id="IPR011625">
    <property type="entry name" value="A2M_N_BRD"/>
</dbReference>
<dbReference type="Pfam" id="PF07703">
    <property type="entry name" value="A2M_BRD"/>
    <property type="match status" value="1"/>
</dbReference>
<dbReference type="Pfam" id="PF01835">
    <property type="entry name" value="MG2"/>
    <property type="match status" value="1"/>
</dbReference>
<dbReference type="FunFam" id="2.60.40.10:FF:001013">
    <property type="entry name" value="Complement C3"/>
    <property type="match status" value="1"/>
</dbReference>
<dbReference type="Gene3D" id="2.60.40.10">
    <property type="entry name" value="Immunoglobulins"/>
    <property type="match status" value="1"/>
</dbReference>
<dbReference type="FunFam" id="2.60.40.1940:FF:000001">
    <property type="entry name" value="Complement component C3"/>
    <property type="match status" value="1"/>
</dbReference>
<dbReference type="SMART" id="SM00104">
    <property type="entry name" value="ANATO"/>
    <property type="match status" value="1"/>
</dbReference>
<dbReference type="SUPFAM" id="SSF47686">
    <property type="entry name" value="Anaphylotoxins (complement system)"/>
    <property type="match status" value="1"/>
</dbReference>
<keyword evidence="4" id="KW-0732">Signal</keyword>
<keyword evidence="7" id="KW-1185">Reference proteome</keyword>
<keyword evidence="2" id="KW-0964">Secreted</keyword>
<dbReference type="Gene3D" id="2.60.40.1930">
    <property type="match status" value="3"/>
</dbReference>